<reference evidence="2 3" key="1">
    <citation type="submission" date="2016-09" db="EMBL/GenBank/DDBJ databases">
        <title>Complete genome of Desulfosporosinus sp. OL.</title>
        <authorList>
            <person name="Mardanov A."/>
            <person name="Beletsky A."/>
            <person name="Panova A."/>
            <person name="Karnachuk O."/>
            <person name="Ravin N."/>
        </authorList>
    </citation>
    <scope>NUCLEOTIDE SEQUENCE [LARGE SCALE GENOMIC DNA]</scope>
    <source>
        <strain evidence="2 3">OL</strain>
    </source>
</reference>
<sequence>MLTLYYLMLILINLALVSYLVRWLINYAQYKAMEREFKRYRNEWVRTLNKL</sequence>
<gene>
    <name evidence="2" type="ORF">DSOL_5230</name>
</gene>
<dbReference type="Proteomes" id="UP000186102">
    <property type="component" value="Unassembled WGS sequence"/>
</dbReference>
<keyword evidence="3" id="KW-1185">Reference proteome</keyword>
<organism evidence="2 3">
    <name type="scientific">Desulfosporosinus metallidurans</name>
    <dbReference type="NCBI Taxonomy" id="1888891"/>
    <lineage>
        <taxon>Bacteria</taxon>
        <taxon>Bacillati</taxon>
        <taxon>Bacillota</taxon>
        <taxon>Clostridia</taxon>
        <taxon>Eubacteriales</taxon>
        <taxon>Desulfitobacteriaceae</taxon>
        <taxon>Desulfosporosinus</taxon>
    </lineage>
</organism>
<accession>A0A1Q8QEM8</accession>
<dbReference type="EMBL" id="MLBF01000100">
    <property type="protein sequence ID" value="OLN25786.1"/>
    <property type="molecule type" value="Genomic_DNA"/>
</dbReference>
<keyword evidence="1" id="KW-1133">Transmembrane helix</keyword>
<evidence type="ECO:0000256" key="1">
    <source>
        <dbReference type="SAM" id="Phobius"/>
    </source>
</evidence>
<feature type="transmembrane region" description="Helical" evidence="1">
    <location>
        <begin position="6"/>
        <end position="25"/>
    </location>
</feature>
<keyword evidence="1" id="KW-0812">Transmembrane</keyword>
<protein>
    <submittedName>
        <fullName evidence="2">Uncharacterized protein</fullName>
    </submittedName>
</protein>
<dbReference type="AlphaFoldDB" id="A0A1Q8QEM8"/>
<keyword evidence="1" id="KW-0472">Membrane</keyword>
<proteinExistence type="predicted"/>
<evidence type="ECO:0000313" key="3">
    <source>
        <dbReference type="Proteomes" id="UP000186102"/>
    </source>
</evidence>
<comment type="caution">
    <text evidence="2">The sequence shown here is derived from an EMBL/GenBank/DDBJ whole genome shotgun (WGS) entry which is preliminary data.</text>
</comment>
<evidence type="ECO:0000313" key="2">
    <source>
        <dbReference type="EMBL" id="OLN25786.1"/>
    </source>
</evidence>
<name>A0A1Q8QEM8_9FIRM</name>
<dbReference type="RefSeq" id="WP_170871620.1">
    <property type="nucleotide sequence ID" value="NZ_MLBF01000100.1"/>
</dbReference>